<dbReference type="AlphaFoldDB" id="A0A9X1RP16"/>
<accession>A0A9X1RP16</accession>
<feature type="chain" id="PRO_5040905754" evidence="1">
    <location>
        <begin position="27"/>
        <end position="198"/>
    </location>
</feature>
<feature type="signal peptide" evidence="1">
    <location>
        <begin position="1"/>
        <end position="26"/>
    </location>
</feature>
<dbReference type="PANTHER" id="PTHR43283">
    <property type="entry name" value="BETA-LACTAMASE-RELATED"/>
    <property type="match status" value="1"/>
</dbReference>
<protein>
    <submittedName>
        <fullName evidence="3">Serine hydrolase</fullName>
    </submittedName>
</protein>
<dbReference type="SUPFAM" id="SSF56601">
    <property type="entry name" value="beta-lactamase/transpeptidase-like"/>
    <property type="match status" value="1"/>
</dbReference>
<dbReference type="EMBL" id="JAKLJA010000004">
    <property type="protein sequence ID" value="MCG5073371.1"/>
    <property type="molecule type" value="Genomic_DNA"/>
</dbReference>
<dbReference type="RefSeq" id="WP_238463104.1">
    <property type="nucleotide sequence ID" value="NZ_JAKLJA010000004.1"/>
</dbReference>
<organism evidence="3 4">
    <name type="scientific">Paraburkholderia tagetis</name>
    <dbReference type="NCBI Taxonomy" id="2913261"/>
    <lineage>
        <taxon>Bacteria</taxon>
        <taxon>Pseudomonadati</taxon>
        <taxon>Pseudomonadota</taxon>
        <taxon>Betaproteobacteria</taxon>
        <taxon>Burkholderiales</taxon>
        <taxon>Burkholderiaceae</taxon>
        <taxon>Paraburkholderia</taxon>
    </lineage>
</organism>
<evidence type="ECO:0000256" key="1">
    <source>
        <dbReference type="SAM" id="SignalP"/>
    </source>
</evidence>
<feature type="domain" description="Beta-lactamase-related" evidence="2">
    <location>
        <begin position="69"/>
        <end position="193"/>
    </location>
</feature>
<evidence type="ECO:0000259" key="2">
    <source>
        <dbReference type="Pfam" id="PF00144"/>
    </source>
</evidence>
<dbReference type="GO" id="GO:0016787">
    <property type="term" value="F:hydrolase activity"/>
    <property type="evidence" value="ECO:0007669"/>
    <property type="project" value="UniProtKB-KW"/>
</dbReference>
<keyword evidence="3" id="KW-0378">Hydrolase</keyword>
<dbReference type="Proteomes" id="UP001139308">
    <property type="component" value="Unassembled WGS sequence"/>
</dbReference>
<dbReference type="InterPro" id="IPR050789">
    <property type="entry name" value="Diverse_Enzym_Activities"/>
</dbReference>
<keyword evidence="4" id="KW-1185">Reference proteome</keyword>
<dbReference type="InterPro" id="IPR001466">
    <property type="entry name" value="Beta-lactam-related"/>
</dbReference>
<dbReference type="Gene3D" id="3.40.710.10">
    <property type="entry name" value="DD-peptidase/beta-lactamase superfamily"/>
    <property type="match status" value="1"/>
</dbReference>
<gene>
    <name evidence="3" type="ORF">L5014_08330</name>
</gene>
<keyword evidence="1" id="KW-0732">Signal</keyword>
<evidence type="ECO:0000313" key="4">
    <source>
        <dbReference type="Proteomes" id="UP001139308"/>
    </source>
</evidence>
<sequence length="198" mass="21247">MRMPKALRTIAAAAAIVAGSAGHTQAAAPTAGAAPHDMPTVVPESIGVDSAPLIHMSQWLRNDKMGVRSLVIVKDGKIVFERYSDGLTRDNNYELYSVTKTITALLTGVLVGEGKLTPSTKVAPMIAQARPDLAGELADKQNIELRHLMSMSSGLSYQTREGTDPLYYEAPDRLRVAVTSRATAAAPGTHFDYIEPWS</sequence>
<reference evidence="3" key="1">
    <citation type="submission" date="2022-01" db="EMBL/GenBank/DDBJ databases">
        <title>Genome sequence and assembly of Parabukholderia sp. RG36.</title>
        <authorList>
            <person name="Chhetri G."/>
        </authorList>
    </citation>
    <scope>NUCLEOTIDE SEQUENCE</scope>
    <source>
        <strain evidence="3">RG36</strain>
    </source>
</reference>
<dbReference type="Pfam" id="PF00144">
    <property type="entry name" value="Beta-lactamase"/>
    <property type="match status" value="1"/>
</dbReference>
<dbReference type="InterPro" id="IPR012338">
    <property type="entry name" value="Beta-lactam/transpept-like"/>
</dbReference>
<dbReference type="PANTHER" id="PTHR43283:SF7">
    <property type="entry name" value="BETA-LACTAMASE-RELATED DOMAIN-CONTAINING PROTEIN"/>
    <property type="match status" value="1"/>
</dbReference>
<evidence type="ECO:0000313" key="3">
    <source>
        <dbReference type="EMBL" id="MCG5073371.1"/>
    </source>
</evidence>
<name>A0A9X1RP16_9BURK</name>
<comment type="caution">
    <text evidence="3">The sequence shown here is derived from an EMBL/GenBank/DDBJ whole genome shotgun (WGS) entry which is preliminary data.</text>
</comment>
<proteinExistence type="predicted"/>